<dbReference type="EMBL" id="CAJOBR010077468">
    <property type="protein sequence ID" value="CAF5115143.1"/>
    <property type="molecule type" value="Genomic_DNA"/>
</dbReference>
<name>A0A822F144_9BILA</name>
<reference evidence="1" key="1">
    <citation type="submission" date="2021-02" db="EMBL/GenBank/DDBJ databases">
        <authorList>
            <person name="Nowell W R."/>
        </authorList>
    </citation>
    <scope>NUCLEOTIDE SEQUENCE</scope>
</reference>
<dbReference type="Proteomes" id="UP000663848">
    <property type="component" value="Unassembled WGS sequence"/>
</dbReference>
<sequence length="46" mass="5120">NGDIGFTKLVEGLTLNGQPFLGELLDSEGKFTLYIELIFVIDYIVN</sequence>
<evidence type="ECO:0000313" key="1">
    <source>
        <dbReference type="EMBL" id="CAF5115143.1"/>
    </source>
</evidence>
<dbReference type="AlphaFoldDB" id="A0A822F144"/>
<protein>
    <submittedName>
        <fullName evidence="1">Uncharacterized protein</fullName>
    </submittedName>
</protein>
<evidence type="ECO:0000313" key="2">
    <source>
        <dbReference type="Proteomes" id="UP000663848"/>
    </source>
</evidence>
<proteinExistence type="predicted"/>
<comment type="caution">
    <text evidence="1">The sequence shown here is derived from an EMBL/GenBank/DDBJ whole genome shotgun (WGS) entry which is preliminary data.</text>
</comment>
<organism evidence="1 2">
    <name type="scientific">Rotaria socialis</name>
    <dbReference type="NCBI Taxonomy" id="392032"/>
    <lineage>
        <taxon>Eukaryota</taxon>
        <taxon>Metazoa</taxon>
        <taxon>Spiralia</taxon>
        <taxon>Gnathifera</taxon>
        <taxon>Rotifera</taxon>
        <taxon>Eurotatoria</taxon>
        <taxon>Bdelloidea</taxon>
        <taxon>Philodinida</taxon>
        <taxon>Philodinidae</taxon>
        <taxon>Rotaria</taxon>
    </lineage>
</organism>
<gene>
    <name evidence="1" type="ORF">QYT958_LOCUS45709</name>
</gene>
<feature type="non-terminal residue" evidence="1">
    <location>
        <position position="1"/>
    </location>
</feature>
<accession>A0A822F144</accession>